<feature type="region of interest" description="Disordered" evidence="1">
    <location>
        <begin position="126"/>
        <end position="152"/>
    </location>
</feature>
<dbReference type="OrthoDB" id="37778at2759"/>
<dbReference type="InterPro" id="IPR014710">
    <property type="entry name" value="RmlC-like_jellyroll"/>
</dbReference>
<dbReference type="CDD" id="cd02227">
    <property type="entry name" value="cupin_TM1112-like"/>
    <property type="match status" value="1"/>
</dbReference>
<dbReference type="PANTHER" id="PTHR33271">
    <property type="entry name" value="OS04G0445200 PROTEIN"/>
    <property type="match status" value="1"/>
</dbReference>
<dbReference type="Proteomes" id="UP000002729">
    <property type="component" value="Unassembled WGS sequence"/>
</dbReference>
<name>F0YJV5_AURAN</name>
<dbReference type="RefSeq" id="XP_009040675.1">
    <property type="nucleotide sequence ID" value="XM_009042427.1"/>
</dbReference>
<feature type="compositionally biased region" description="Basic and acidic residues" evidence="1">
    <location>
        <begin position="135"/>
        <end position="150"/>
    </location>
</feature>
<evidence type="ECO:0000259" key="2">
    <source>
        <dbReference type="Pfam" id="PF05899"/>
    </source>
</evidence>
<dbReference type="KEGG" id="aaf:AURANDRAFT_67075"/>
<dbReference type="SUPFAM" id="SSF51182">
    <property type="entry name" value="RmlC-like cupins"/>
    <property type="match status" value="1"/>
</dbReference>
<protein>
    <recommendedName>
        <fullName evidence="2">(S)-ureidoglycine aminohydrolase cupin domain-containing protein</fullName>
    </recommendedName>
</protein>
<dbReference type="GeneID" id="20226068"/>
<evidence type="ECO:0000313" key="4">
    <source>
        <dbReference type="Proteomes" id="UP000002729"/>
    </source>
</evidence>
<evidence type="ECO:0000256" key="1">
    <source>
        <dbReference type="SAM" id="MobiDB-lite"/>
    </source>
</evidence>
<dbReference type="InterPro" id="IPR008579">
    <property type="entry name" value="UGlyAH_Cupin_dom"/>
</dbReference>
<gene>
    <name evidence="3" type="ORF">AURANDRAFT_67075</name>
</gene>
<dbReference type="InParanoid" id="F0YJV5"/>
<sequence>MAPKKKTKQHPITVVHNFGGRRCTGEPPSVATWGTWDCDPSKTGAPSQHHAYGKSFPWTFDMEEKFYVLEGSATLTPDDAEKHGAPVTVAARDMVTAPKGWKGTWDVHSLLKKRYAFFDAKGLRVDEDEDEDDEAPKRARDSDDSDDERRVRTKAAIWGCPKTTTMAARTKVDLSDDPMASLFEDDFVPASKTAPAPVAQAAEEPELRALDFSKVAIKGAAAPPKPAPTAAAPPSDRVVREDLHGDDVRMGLGVDFSSLAPAVGASSAALADGAATAGAGGLFGGAAAAPAPDADADLFGEARAPRGVVLRSRSDDAVIDDLLVGKILEKEDFSGLAADDSLFGASDVKRAGAPPPPAARPDLDLGVLDKLDDLGDLDAAPAAPARAAAPAPAAPAAPPPPAVDDNFDFSAYIDQAQGKSGGGLFD</sequence>
<keyword evidence="4" id="KW-1185">Reference proteome</keyword>
<feature type="region of interest" description="Disordered" evidence="1">
    <location>
        <begin position="377"/>
        <end position="410"/>
    </location>
</feature>
<organism evidence="4">
    <name type="scientific">Aureococcus anophagefferens</name>
    <name type="common">Harmful bloom alga</name>
    <dbReference type="NCBI Taxonomy" id="44056"/>
    <lineage>
        <taxon>Eukaryota</taxon>
        <taxon>Sar</taxon>
        <taxon>Stramenopiles</taxon>
        <taxon>Ochrophyta</taxon>
        <taxon>Pelagophyceae</taxon>
        <taxon>Pelagomonadales</taxon>
        <taxon>Pelagomonadaceae</taxon>
        <taxon>Aureococcus</taxon>
    </lineage>
</organism>
<feature type="domain" description="(S)-ureidoglycine aminohydrolase cupin" evidence="2">
    <location>
        <begin position="30"/>
        <end position="115"/>
    </location>
</feature>
<dbReference type="Pfam" id="PF05899">
    <property type="entry name" value="Cupin_3"/>
    <property type="match status" value="1"/>
</dbReference>
<feature type="compositionally biased region" description="Pro residues" evidence="1">
    <location>
        <begin position="392"/>
        <end position="402"/>
    </location>
</feature>
<reference evidence="3 4" key="1">
    <citation type="journal article" date="2011" name="Proc. Natl. Acad. Sci. U.S.A.">
        <title>Niche of harmful alga Aureococcus anophagefferens revealed through ecogenomics.</title>
        <authorList>
            <person name="Gobler C.J."/>
            <person name="Berry D.L."/>
            <person name="Dyhrman S.T."/>
            <person name="Wilhelm S.W."/>
            <person name="Salamov A."/>
            <person name="Lobanov A.V."/>
            <person name="Zhang Y."/>
            <person name="Collier J.L."/>
            <person name="Wurch L.L."/>
            <person name="Kustka A.B."/>
            <person name="Dill B.D."/>
            <person name="Shah M."/>
            <person name="VerBerkmoes N.C."/>
            <person name="Kuo A."/>
            <person name="Terry A."/>
            <person name="Pangilinan J."/>
            <person name="Lindquist E.A."/>
            <person name="Lucas S."/>
            <person name="Paulsen I.T."/>
            <person name="Hattenrath-Lehmann T.K."/>
            <person name="Talmage S.C."/>
            <person name="Walker E.A."/>
            <person name="Koch F."/>
            <person name="Burson A.M."/>
            <person name="Marcoval M.A."/>
            <person name="Tang Y.Z."/>
            <person name="Lecleir G.R."/>
            <person name="Coyne K.J."/>
            <person name="Berg G.M."/>
            <person name="Bertrand E.M."/>
            <person name="Saito M.A."/>
            <person name="Gladyshev V.N."/>
            <person name="Grigoriev I.V."/>
        </authorList>
    </citation>
    <scope>NUCLEOTIDE SEQUENCE [LARGE SCALE GENOMIC DNA]</scope>
    <source>
        <strain evidence="4">CCMP 1984</strain>
    </source>
</reference>
<feature type="compositionally biased region" description="Low complexity" evidence="1">
    <location>
        <begin position="377"/>
        <end position="391"/>
    </location>
</feature>
<proteinExistence type="predicted"/>
<dbReference type="AlphaFoldDB" id="F0YJV5"/>
<dbReference type="EMBL" id="GL833149">
    <property type="protein sequence ID" value="EGB04568.1"/>
    <property type="molecule type" value="Genomic_DNA"/>
</dbReference>
<dbReference type="PANTHER" id="PTHR33271:SF22">
    <property type="entry name" value="OS04G0445200 PROTEIN"/>
    <property type="match status" value="1"/>
</dbReference>
<dbReference type="eggNOG" id="ENOG502S172">
    <property type="taxonomic scope" value="Eukaryota"/>
</dbReference>
<dbReference type="InterPro" id="IPR011051">
    <property type="entry name" value="RmlC_Cupin_sf"/>
</dbReference>
<accession>F0YJV5</accession>
<dbReference type="Gene3D" id="2.60.120.10">
    <property type="entry name" value="Jelly Rolls"/>
    <property type="match status" value="1"/>
</dbReference>
<evidence type="ECO:0000313" key="3">
    <source>
        <dbReference type="EMBL" id="EGB04568.1"/>
    </source>
</evidence>